<evidence type="ECO:0000313" key="8">
    <source>
        <dbReference type="EMBL" id="EOY21754.1"/>
    </source>
</evidence>
<dbReference type="Proteomes" id="UP000026915">
    <property type="component" value="Chromosome 3"/>
</dbReference>
<evidence type="ECO:0000256" key="2">
    <source>
        <dbReference type="ARBA" id="ARBA00023015"/>
    </source>
</evidence>
<dbReference type="STRING" id="3641.A0A061G420"/>
<feature type="region of interest" description="Disordered" evidence="6">
    <location>
        <begin position="1"/>
        <end position="112"/>
    </location>
</feature>
<dbReference type="PROSITE" id="PS50811">
    <property type="entry name" value="WRKY"/>
    <property type="match status" value="1"/>
</dbReference>
<evidence type="ECO:0000256" key="6">
    <source>
        <dbReference type="SAM" id="MobiDB-lite"/>
    </source>
</evidence>
<feature type="compositionally biased region" description="Polar residues" evidence="6">
    <location>
        <begin position="573"/>
        <end position="583"/>
    </location>
</feature>
<reference evidence="8 9" key="1">
    <citation type="journal article" date="2013" name="Genome Biol.">
        <title>The genome sequence of the most widely cultivated cacao type and its use to identify candidate genes regulating pod color.</title>
        <authorList>
            <person name="Motamayor J.C."/>
            <person name="Mockaitis K."/>
            <person name="Schmutz J."/>
            <person name="Haiminen N."/>
            <person name="Iii D.L."/>
            <person name="Cornejo O."/>
            <person name="Findley S.D."/>
            <person name="Zheng P."/>
            <person name="Utro F."/>
            <person name="Royaert S."/>
            <person name="Saski C."/>
            <person name="Jenkins J."/>
            <person name="Podicheti R."/>
            <person name="Zhao M."/>
            <person name="Scheffler B.E."/>
            <person name="Stack J.C."/>
            <person name="Feltus F.A."/>
            <person name="Mustiga G.M."/>
            <person name="Amores F."/>
            <person name="Phillips W."/>
            <person name="Marelli J.P."/>
            <person name="May G.D."/>
            <person name="Shapiro H."/>
            <person name="Ma J."/>
            <person name="Bustamante C.D."/>
            <person name="Schnell R.J."/>
            <person name="Main D."/>
            <person name="Gilbert D."/>
            <person name="Parida L."/>
            <person name="Kuhn D.N."/>
        </authorList>
    </citation>
    <scope>NUCLEOTIDE SEQUENCE [LARGE SCALE GENOMIC DNA]</scope>
    <source>
        <strain evidence="9">cv. Matina 1-6</strain>
    </source>
</reference>
<dbReference type="InterPro" id="IPR044810">
    <property type="entry name" value="WRKY_plant"/>
</dbReference>
<evidence type="ECO:0000313" key="9">
    <source>
        <dbReference type="Proteomes" id="UP000026915"/>
    </source>
</evidence>
<feature type="region of interest" description="Disordered" evidence="6">
    <location>
        <begin position="573"/>
        <end position="612"/>
    </location>
</feature>
<dbReference type="InterPro" id="IPR036576">
    <property type="entry name" value="WRKY_dom_sf"/>
</dbReference>
<dbReference type="Gene3D" id="2.20.25.80">
    <property type="entry name" value="WRKY domain"/>
    <property type="match status" value="1"/>
</dbReference>
<feature type="compositionally biased region" description="Basic and acidic residues" evidence="6">
    <location>
        <begin position="200"/>
        <end position="209"/>
    </location>
</feature>
<dbReference type="HOGENOM" id="CLU_021824_2_0_1"/>
<dbReference type="FunFam" id="2.20.25.80:FF:000002">
    <property type="entry name" value="probable WRKY transcription factor 31"/>
    <property type="match status" value="1"/>
</dbReference>
<comment type="subcellular location">
    <subcellularLocation>
        <location evidence="1">Nucleus</location>
    </subcellularLocation>
</comment>
<dbReference type="GO" id="GO:0005634">
    <property type="term" value="C:nucleus"/>
    <property type="evidence" value="ECO:0007669"/>
    <property type="project" value="UniProtKB-SubCell"/>
</dbReference>
<keyword evidence="2" id="KW-0805">Transcription regulation</keyword>
<feature type="compositionally biased region" description="Polar residues" evidence="6">
    <location>
        <begin position="76"/>
        <end position="89"/>
    </location>
</feature>
<organism evidence="8 9">
    <name type="scientific">Theobroma cacao</name>
    <name type="common">Cacao</name>
    <name type="synonym">Cocoa</name>
    <dbReference type="NCBI Taxonomy" id="3641"/>
    <lineage>
        <taxon>Eukaryota</taxon>
        <taxon>Viridiplantae</taxon>
        <taxon>Streptophyta</taxon>
        <taxon>Embryophyta</taxon>
        <taxon>Tracheophyta</taxon>
        <taxon>Spermatophyta</taxon>
        <taxon>Magnoliopsida</taxon>
        <taxon>eudicotyledons</taxon>
        <taxon>Gunneridae</taxon>
        <taxon>Pentapetalae</taxon>
        <taxon>rosids</taxon>
        <taxon>malvids</taxon>
        <taxon>Malvales</taxon>
        <taxon>Malvaceae</taxon>
        <taxon>Byttnerioideae</taxon>
        <taxon>Theobroma</taxon>
    </lineage>
</organism>
<keyword evidence="3 8" id="KW-0238">DNA-binding</keyword>
<feature type="compositionally biased region" description="Basic and acidic residues" evidence="6">
    <location>
        <begin position="90"/>
        <end position="112"/>
    </location>
</feature>
<feature type="domain" description="WRKY" evidence="7">
    <location>
        <begin position="262"/>
        <end position="328"/>
    </location>
</feature>
<keyword evidence="4" id="KW-0804">Transcription</keyword>
<evidence type="ECO:0000259" key="7">
    <source>
        <dbReference type="PROSITE" id="PS50811"/>
    </source>
</evidence>
<protein>
    <submittedName>
        <fullName evidence="8">WRKY DNA-binding protein 72, putative</fullName>
    </submittedName>
</protein>
<dbReference type="PANTHER" id="PTHR31429:SF86">
    <property type="entry name" value="WRKY TRANSCRIPTION FACTOR 61-RELATED"/>
    <property type="match status" value="1"/>
</dbReference>
<proteinExistence type="predicted"/>
<evidence type="ECO:0000256" key="4">
    <source>
        <dbReference type="ARBA" id="ARBA00023163"/>
    </source>
</evidence>
<feature type="compositionally biased region" description="Basic and acidic residues" evidence="6">
    <location>
        <begin position="170"/>
        <end position="191"/>
    </location>
</feature>
<dbReference type="eggNOG" id="ENOG502QVE0">
    <property type="taxonomic scope" value="Eukaryota"/>
</dbReference>
<accession>A0A061G420</accession>
<keyword evidence="5" id="KW-0539">Nucleus</keyword>
<dbReference type="InParanoid" id="A0A061G420"/>
<sequence>MEEDLIKRSDHGGAVKEEKRADSSGDEEAATGSREEVVAKVGNKRVYREDDDRKPSSPAQKDLSSSKQVSVKADTQRFSTEPDSMASSSSRKEQDSQLESAKAEMGEVREENQRLKMYLNRIMKDYQSLQMQFYDIVRQDAKRSTATTNNDHQEVEEPELVSLTLGRFSSDSKTDDKNKTSSQGKEDERGKQGLSLGLDYKFEASKSDVDEPNPSPTNSSQEPKEEETWPPSKVLKTMRSGDDEILQQNPVKKARVCVRARCDTPTMNDGCQWRKYGQKIAKGNPCPRAYYRCTVAPSCPVRKQVQRCAEDMSILITTYEGTHNHPLPMSATAMASTTSAAVSMLLSGSSSSSQPGSSIPSTANTIPANLQGLNFYLSDNSNSKFYLPNSSLSASSSHPTITLDLTSTLSSSSFPFNKFSSAYSTTARYPSTSLSFGSSESNTVSWGNGLLSYGSTQPYMKNQIGALNIGRPKTMENIIYQSFMQKNNLNPPHQPLPDTIAAATKAITADPNFQSALAAALTSIIGTGNNGGATPPTGDKLGQELNWGEKTPPVTSSCSQTVKGNGCATSFLNKSPSTTSQPGTLMFLPPSLPFSTPKSASASHGDTRNHSN</sequence>
<dbReference type="FunCoup" id="A0A061G420">
    <property type="interactions" value="16"/>
</dbReference>
<name>A0A061G420_THECC</name>
<dbReference type="SUPFAM" id="SSF118290">
    <property type="entry name" value="WRKY DNA-binding domain"/>
    <property type="match status" value="1"/>
</dbReference>
<feature type="compositionally biased region" description="Polar residues" evidence="6">
    <location>
        <begin position="593"/>
        <end position="604"/>
    </location>
</feature>
<feature type="compositionally biased region" description="Basic and acidic residues" evidence="6">
    <location>
        <begin position="46"/>
        <end position="55"/>
    </location>
</feature>
<dbReference type="SMART" id="SM00774">
    <property type="entry name" value="WRKY"/>
    <property type="match status" value="1"/>
</dbReference>
<feature type="compositionally biased region" description="Polar residues" evidence="6">
    <location>
        <begin position="57"/>
        <end position="69"/>
    </location>
</feature>
<dbReference type="EMBL" id="CM001881">
    <property type="protein sequence ID" value="EOY21754.1"/>
    <property type="molecule type" value="Genomic_DNA"/>
</dbReference>
<dbReference type="OMA" id="WPPKKVL"/>
<dbReference type="GO" id="GO:0003700">
    <property type="term" value="F:DNA-binding transcription factor activity"/>
    <property type="evidence" value="ECO:0007669"/>
    <property type="project" value="InterPro"/>
</dbReference>
<keyword evidence="9" id="KW-1185">Reference proteome</keyword>
<feature type="region of interest" description="Disordered" evidence="6">
    <location>
        <begin position="528"/>
        <end position="558"/>
    </location>
</feature>
<evidence type="ECO:0000256" key="1">
    <source>
        <dbReference type="ARBA" id="ARBA00004123"/>
    </source>
</evidence>
<dbReference type="GO" id="GO:0043565">
    <property type="term" value="F:sequence-specific DNA binding"/>
    <property type="evidence" value="ECO:0007669"/>
    <property type="project" value="InterPro"/>
</dbReference>
<dbReference type="InterPro" id="IPR003657">
    <property type="entry name" value="WRKY_dom"/>
</dbReference>
<feature type="compositionally biased region" description="Basic and acidic residues" evidence="6">
    <location>
        <begin position="1"/>
        <end position="23"/>
    </location>
</feature>
<dbReference type="AlphaFoldDB" id="A0A061G420"/>
<gene>
    <name evidence="8" type="ORF">TCM_013860</name>
</gene>
<feature type="region of interest" description="Disordered" evidence="6">
    <location>
        <begin position="145"/>
        <end position="232"/>
    </location>
</feature>
<dbReference type="Gramene" id="EOY21754">
    <property type="protein sequence ID" value="EOY21754"/>
    <property type="gene ID" value="TCM_013860"/>
</dbReference>
<dbReference type="PANTHER" id="PTHR31429">
    <property type="entry name" value="WRKY TRANSCRIPTION FACTOR 36-RELATED"/>
    <property type="match status" value="1"/>
</dbReference>
<dbReference type="Pfam" id="PF03106">
    <property type="entry name" value="WRKY"/>
    <property type="match status" value="1"/>
</dbReference>
<evidence type="ECO:0000256" key="5">
    <source>
        <dbReference type="ARBA" id="ARBA00023242"/>
    </source>
</evidence>
<evidence type="ECO:0000256" key="3">
    <source>
        <dbReference type="ARBA" id="ARBA00023125"/>
    </source>
</evidence>